<dbReference type="OrthoDB" id="3265672at2759"/>
<proteinExistence type="predicted"/>
<dbReference type="EMBL" id="JATN01000322">
    <property type="protein sequence ID" value="EUC57432.1"/>
    <property type="molecule type" value="Genomic_DNA"/>
</dbReference>
<gene>
    <name evidence="1" type="ORF">RSOL_221820</name>
</gene>
<evidence type="ECO:0000313" key="2">
    <source>
        <dbReference type="Proteomes" id="UP000030108"/>
    </source>
</evidence>
<name>X8J663_9AGAM</name>
<sequence>MECRFLPVRMIHVVGYGKQILNNRLGTNDAHLGHNWGRRLLERHSSELQVTTSKRIDEHRVMAKNPVYVMEFYVILSNAIKDLSIDASKIFNMDEKGYLLGITGKEKVVIMRRDSQDGYAGGAKDCKW</sequence>
<comment type="caution">
    <text evidence="1">The sequence shown here is derived from an EMBL/GenBank/DDBJ whole genome shotgun (WGS) entry which is preliminary data.</text>
</comment>
<protein>
    <submittedName>
        <fullName evidence="1">Pogo transposable element protein, putative</fullName>
    </submittedName>
</protein>
<evidence type="ECO:0000313" key="1">
    <source>
        <dbReference type="EMBL" id="EUC57432.1"/>
    </source>
</evidence>
<organism evidence="1 2">
    <name type="scientific">Rhizoctonia solani AG-3 Rhs1AP</name>
    <dbReference type="NCBI Taxonomy" id="1086054"/>
    <lineage>
        <taxon>Eukaryota</taxon>
        <taxon>Fungi</taxon>
        <taxon>Dikarya</taxon>
        <taxon>Basidiomycota</taxon>
        <taxon>Agaricomycotina</taxon>
        <taxon>Agaricomycetes</taxon>
        <taxon>Cantharellales</taxon>
        <taxon>Ceratobasidiaceae</taxon>
        <taxon>Rhizoctonia</taxon>
    </lineage>
</organism>
<dbReference type="AlphaFoldDB" id="X8J663"/>
<dbReference type="Proteomes" id="UP000030108">
    <property type="component" value="Unassembled WGS sequence"/>
</dbReference>
<reference evidence="2" key="1">
    <citation type="journal article" date="2014" name="Genome Announc.">
        <title>Draft genome sequence of the plant-pathogenic soil fungus Rhizoctonia solani anastomosis group 3 strain Rhs1AP.</title>
        <authorList>
            <person name="Cubeta M.A."/>
            <person name="Thomas E."/>
            <person name="Dean R.A."/>
            <person name="Jabaji S."/>
            <person name="Neate S.M."/>
            <person name="Tavantzis S."/>
            <person name="Toda T."/>
            <person name="Vilgalys R."/>
            <person name="Bharathan N."/>
            <person name="Fedorova-Abrams N."/>
            <person name="Pakala S.B."/>
            <person name="Pakala S.M."/>
            <person name="Zafar N."/>
            <person name="Joardar V."/>
            <person name="Losada L."/>
            <person name="Nierman W.C."/>
        </authorList>
    </citation>
    <scope>NUCLEOTIDE SEQUENCE [LARGE SCALE GENOMIC DNA]</scope>
    <source>
        <strain evidence="2">AG-3</strain>
    </source>
</reference>
<feature type="non-terminal residue" evidence="1">
    <location>
        <position position="128"/>
    </location>
</feature>
<accession>X8J663</accession>